<gene>
    <name evidence="1" type="ORF">HNQ39_004941</name>
</gene>
<evidence type="ECO:0000313" key="1">
    <source>
        <dbReference type="EMBL" id="MBB6053109.1"/>
    </source>
</evidence>
<dbReference type="Proteomes" id="UP000520814">
    <property type="component" value="Unassembled WGS sequence"/>
</dbReference>
<keyword evidence="2" id="KW-1185">Reference proteome</keyword>
<comment type="caution">
    <text evidence="1">The sequence shown here is derived from an EMBL/GenBank/DDBJ whole genome shotgun (WGS) entry which is preliminary data.</text>
</comment>
<sequence length="103" mass="11726">MSAYKLFFQDVYLGEVTMGEAEFPRHVGEFVPTTTPCESALCRRLHAYLALTRQEAVDEDPNVDYSEYEDLIDSEDWVLADTEGRRLPISSPAYGLDGELIWC</sequence>
<evidence type="ECO:0000313" key="2">
    <source>
        <dbReference type="Proteomes" id="UP000520814"/>
    </source>
</evidence>
<proteinExistence type="predicted"/>
<dbReference type="EMBL" id="JACHGW010000005">
    <property type="protein sequence ID" value="MBB6053109.1"/>
    <property type="molecule type" value="Genomic_DNA"/>
</dbReference>
<accession>A0A7W9SVT9</accession>
<name>A0A7W9SVT9_ARMRO</name>
<dbReference type="AlphaFoldDB" id="A0A7W9SVT9"/>
<organism evidence="1 2">
    <name type="scientific">Armatimonas rosea</name>
    <dbReference type="NCBI Taxonomy" id="685828"/>
    <lineage>
        <taxon>Bacteria</taxon>
        <taxon>Bacillati</taxon>
        <taxon>Armatimonadota</taxon>
        <taxon>Armatimonadia</taxon>
        <taxon>Armatimonadales</taxon>
        <taxon>Armatimonadaceae</taxon>
        <taxon>Armatimonas</taxon>
    </lineage>
</organism>
<protein>
    <submittedName>
        <fullName evidence="1">Uncharacterized protein</fullName>
    </submittedName>
</protein>
<reference evidence="1 2" key="1">
    <citation type="submission" date="2020-08" db="EMBL/GenBank/DDBJ databases">
        <title>Genomic Encyclopedia of Type Strains, Phase IV (KMG-IV): sequencing the most valuable type-strain genomes for metagenomic binning, comparative biology and taxonomic classification.</title>
        <authorList>
            <person name="Goeker M."/>
        </authorList>
    </citation>
    <scope>NUCLEOTIDE SEQUENCE [LARGE SCALE GENOMIC DNA]</scope>
    <source>
        <strain evidence="1 2">DSM 23562</strain>
    </source>
</reference>